<evidence type="ECO:0000256" key="4">
    <source>
        <dbReference type="ARBA" id="ARBA00022989"/>
    </source>
</evidence>
<organism evidence="7 8">
    <name type="scientific">Pseudoduganella violacea</name>
    <dbReference type="NCBI Taxonomy" id="1715466"/>
    <lineage>
        <taxon>Bacteria</taxon>
        <taxon>Pseudomonadati</taxon>
        <taxon>Pseudomonadota</taxon>
        <taxon>Betaproteobacteria</taxon>
        <taxon>Burkholderiales</taxon>
        <taxon>Oxalobacteraceae</taxon>
        <taxon>Telluria group</taxon>
        <taxon>Pseudoduganella</taxon>
    </lineage>
</organism>
<keyword evidence="8" id="KW-1185">Reference proteome</keyword>
<feature type="transmembrane region" description="Helical" evidence="6">
    <location>
        <begin position="144"/>
        <end position="168"/>
    </location>
</feature>
<evidence type="ECO:0000256" key="2">
    <source>
        <dbReference type="ARBA" id="ARBA00022475"/>
    </source>
</evidence>
<feature type="transmembrane region" description="Helical" evidence="6">
    <location>
        <begin position="7"/>
        <end position="24"/>
    </location>
</feature>
<keyword evidence="5 6" id="KW-0472">Membrane</keyword>
<reference evidence="7 8" key="1">
    <citation type="submission" date="2020-08" db="EMBL/GenBank/DDBJ databases">
        <title>Genomic Encyclopedia of Type Strains, Phase III (KMG-III): the genomes of soil and plant-associated and newly described type strains.</title>
        <authorList>
            <person name="Whitman W."/>
        </authorList>
    </citation>
    <scope>NUCLEOTIDE SEQUENCE [LARGE SCALE GENOMIC DNA]</scope>
    <source>
        <strain evidence="7 8">CECT 8897</strain>
    </source>
</reference>
<comment type="caution">
    <text evidence="7">The sequence shown here is derived from an EMBL/GenBank/DDBJ whole genome shotgun (WGS) entry which is preliminary data.</text>
</comment>
<keyword evidence="4 6" id="KW-1133">Transmembrane helix</keyword>
<feature type="transmembrane region" description="Helical" evidence="6">
    <location>
        <begin position="36"/>
        <end position="55"/>
    </location>
</feature>
<keyword evidence="2" id="KW-1003">Cell membrane</keyword>
<keyword evidence="3 6" id="KW-0812">Transmembrane</keyword>
<evidence type="ECO:0008006" key="9">
    <source>
        <dbReference type="Google" id="ProtNLM"/>
    </source>
</evidence>
<name>A0A7W5B8A6_9BURK</name>
<dbReference type="Proteomes" id="UP000541535">
    <property type="component" value="Unassembled WGS sequence"/>
</dbReference>
<dbReference type="AlphaFoldDB" id="A0A7W5B8A6"/>
<comment type="subcellular location">
    <subcellularLocation>
        <location evidence="1">Cell membrane</location>
        <topology evidence="1">Multi-pass membrane protein</topology>
    </subcellularLocation>
</comment>
<dbReference type="EMBL" id="JACHXD010000002">
    <property type="protein sequence ID" value="MBB3118045.1"/>
    <property type="molecule type" value="Genomic_DNA"/>
</dbReference>
<evidence type="ECO:0000256" key="1">
    <source>
        <dbReference type="ARBA" id="ARBA00004651"/>
    </source>
</evidence>
<gene>
    <name evidence="7" type="ORF">FHS03_001071</name>
</gene>
<evidence type="ECO:0000256" key="3">
    <source>
        <dbReference type="ARBA" id="ARBA00022692"/>
    </source>
</evidence>
<feature type="transmembrane region" description="Helical" evidence="6">
    <location>
        <begin position="240"/>
        <end position="258"/>
    </location>
</feature>
<dbReference type="InterPro" id="IPR022791">
    <property type="entry name" value="L-PG_synthase/AglD"/>
</dbReference>
<evidence type="ECO:0000256" key="5">
    <source>
        <dbReference type="ARBA" id="ARBA00023136"/>
    </source>
</evidence>
<evidence type="ECO:0000313" key="7">
    <source>
        <dbReference type="EMBL" id="MBB3118045.1"/>
    </source>
</evidence>
<accession>A0A7W5B8A6</accession>
<sequence length="288" mass="31821">MNRTLRIYLLLLAALVLLWAGRHWSDLGDMARGADLLLLSATALYGLSHLFRMLRLVLLTLDQRDKAFALSAAHALTAFPSSFLPFKIGEILRLAALFHVFDFRRKAGAVWLAERFGDVVVIALFILGLYLFDVRVPAAMRTVFFFFVLASLFGLLAMFAVAKTFVYLNRHLVLVSHSRHGLWLLRVSHALRQLELDIYRSVEGRLTGLLLLSVLIWSLEIAALSLFLNRLGAAETDFSAMFAAGLLASLPGGGAGAFGQYQSLALVALTLLFLAALSLAARMRLTRS</sequence>
<feature type="transmembrane region" description="Helical" evidence="6">
    <location>
        <begin position="108"/>
        <end position="132"/>
    </location>
</feature>
<evidence type="ECO:0000256" key="6">
    <source>
        <dbReference type="SAM" id="Phobius"/>
    </source>
</evidence>
<dbReference type="RefSeq" id="WP_183439961.1">
    <property type="nucleotide sequence ID" value="NZ_JACHXD010000002.1"/>
</dbReference>
<feature type="transmembrane region" description="Helical" evidence="6">
    <location>
        <begin position="206"/>
        <end position="228"/>
    </location>
</feature>
<feature type="transmembrane region" description="Helical" evidence="6">
    <location>
        <begin position="264"/>
        <end position="281"/>
    </location>
</feature>
<evidence type="ECO:0000313" key="8">
    <source>
        <dbReference type="Proteomes" id="UP000541535"/>
    </source>
</evidence>
<dbReference type="GO" id="GO:0005886">
    <property type="term" value="C:plasma membrane"/>
    <property type="evidence" value="ECO:0007669"/>
    <property type="project" value="UniProtKB-SubCell"/>
</dbReference>
<dbReference type="Pfam" id="PF03706">
    <property type="entry name" value="LPG_synthase_TM"/>
    <property type="match status" value="1"/>
</dbReference>
<protein>
    <recommendedName>
        <fullName evidence="9">Flippase-like domain-containing protein</fullName>
    </recommendedName>
</protein>
<proteinExistence type="predicted"/>
<feature type="transmembrane region" description="Helical" evidence="6">
    <location>
        <begin position="67"/>
        <end position="88"/>
    </location>
</feature>